<evidence type="ECO:0000256" key="2">
    <source>
        <dbReference type="ARBA" id="ARBA00022723"/>
    </source>
</evidence>
<evidence type="ECO:0000256" key="4">
    <source>
        <dbReference type="ARBA" id="ARBA00022771"/>
    </source>
</evidence>
<dbReference type="EMBL" id="OY660877">
    <property type="protein sequence ID" value="CAJ1072222.1"/>
    <property type="molecule type" value="Genomic_DNA"/>
</dbReference>
<evidence type="ECO:0000256" key="6">
    <source>
        <dbReference type="ARBA" id="ARBA00023015"/>
    </source>
</evidence>
<feature type="compositionally biased region" description="Low complexity" evidence="12">
    <location>
        <begin position="119"/>
        <end position="128"/>
    </location>
</feature>
<dbReference type="SUPFAM" id="SSF57667">
    <property type="entry name" value="beta-beta-alpha zinc fingers"/>
    <property type="match status" value="3"/>
</dbReference>
<accession>A0AAV1GFB8</accession>
<evidence type="ECO:0000256" key="11">
    <source>
        <dbReference type="PROSITE-ProRule" id="PRU00309"/>
    </source>
</evidence>
<dbReference type="FunFam" id="3.30.160.60:FF:000322">
    <property type="entry name" value="GDNF-inducible zinc finger protein 1"/>
    <property type="match status" value="1"/>
</dbReference>
<keyword evidence="3" id="KW-0677">Repeat</keyword>
<evidence type="ECO:0000256" key="8">
    <source>
        <dbReference type="ARBA" id="ARBA00023163"/>
    </source>
</evidence>
<dbReference type="SMART" id="SM00355">
    <property type="entry name" value="ZnF_C2H2"/>
    <property type="match status" value="6"/>
</dbReference>
<feature type="compositionally biased region" description="Basic and acidic residues" evidence="12">
    <location>
        <begin position="87"/>
        <end position="104"/>
    </location>
</feature>
<keyword evidence="9" id="KW-0539">Nucleus</keyword>
<keyword evidence="8" id="KW-0804">Transcription</keyword>
<feature type="region of interest" description="Disordered" evidence="12">
    <location>
        <begin position="87"/>
        <end position="135"/>
    </location>
</feature>
<evidence type="ECO:0000313" key="15">
    <source>
        <dbReference type="EMBL" id="CAJ1072222.1"/>
    </source>
</evidence>
<proteinExistence type="predicted"/>
<evidence type="ECO:0000256" key="9">
    <source>
        <dbReference type="ARBA" id="ARBA00023242"/>
    </source>
</evidence>
<evidence type="ECO:0000256" key="5">
    <source>
        <dbReference type="ARBA" id="ARBA00022833"/>
    </source>
</evidence>
<evidence type="ECO:0000256" key="10">
    <source>
        <dbReference type="PROSITE-ProRule" id="PRU00042"/>
    </source>
</evidence>
<dbReference type="FunFam" id="3.30.160.60:FF:000624">
    <property type="entry name" value="zinc finger protein 697"/>
    <property type="match status" value="2"/>
</dbReference>
<dbReference type="InterPro" id="IPR013087">
    <property type="entry name" value="Znf_C2H2_type"/>
</dbReference>
<dbReference type="PANTHER" id="PTHR24399:SF23">
    <property type="entry name" value="C2H2-TYPE DOMAIN-CONTAINING PROTEIN"/>
    <property type="match status" value="1"/>
</dbReference>
<gene>
    <name evidence="15" type="ORF">XNOV1_A029473</name>
</gene>
<dbReference type="Proteomes" id="UP001178508">
    <property type="component" value="Chromosome 14"/>
</dbReference>
<dbReference type="PROSITE" id="PS00028">
    <property type="entry name" value="ZINC_FINGER_C2H2_1"/>
    <property type="match status" value="6"/>
</dbReference>
<feature type="domain" description="C2H2-type" evidence="13">
    <location>
        <begin position="511"/>
        <end position="539"/>
    </location>
</feature>
<feature type="domain" description="C2H2-type" evidence="13">
    <location>
        <begin position="455"/>
        <end position="482"/>
    </location>
</feature>
<keyword evidence="5" id="KW-0862">Zinc</keyword>
<feature type="domain" description="THAP-type" evidence="14">
    <location>
        <begin position="1"/>
        <end position="84"/>
    </location>
</feature>
<evidence type="ECO:0000259" key="14">
    <source>
        <dbReference type="PROSITE" id="PS50950"/>
    </source>
</evidence>
<comment type="subcellular location">
    <subcellularLocation>
        <location evidence="1">Nucleus</location>
    </subcellularLocation>
</comment>
<dbReference type="GO" id="GO:0008270">
    <property type="term" value="F:zinc ion binding"/>
    <property type="evidence" value="ECO:0007669"/>
    <property type="project" value="UniProtKB-KW"/>
</dbReference>
<keyword evidence="4 10" id="KW-0863">Zinc-finger</keyword>
<dbReference type="PROSITE" id="PS50950">
    <property type="entry name" value="ZF_THAP"/>
    <property type="match status" value="1"/>
</dbReference>
<protein>
    <submittedName>
        <fullName evidence="15">Zinc finger protein 761-like</fullName>
    </submittedName>
</protein>
<keyword evidence="2" id="KW-0479">Metal-binding</keyword>
<evidence type="ECO:0000259" key="13">
    <source>
        <dbReference type="PROSITE" id="PS50157"/>
    </source>
</evidence>
<dbReference type="InterPro" id="IPR036236">
    <property type="entry name" value="Znf_C2H2_sf"/>
</dbReference>
<evidence type="ECO:0000256" key="1">
    <source>
        <dbReference type="ARBA" id="ARBA00004123"/>
    </source>
</evidence>
<name>A0AAV1GFB8_XYRNO</name>
<feature type="domain" description="C2H2-type" evidence="13">
    <location>
        <begin position="427"/>
        <end position="454"/>
    </location>
</feature>
<feature type="region of interest" description="Disordered" evidence="12">
    <location>
        <begin position="580"/>
        <end position="611"/>
    </location>
</feature>
<keyword evidence="7 11" id="KW-0238">DNA-binding</keyword>
<dbReference type="PANTHER" id="PTHR24399">
    <property type="entry name" value="ZINC FINGER AND BTB DOMAIN-CONTAINING"/>
    <property type="match status" value="1"/>
</dbReference>
<feature type="compositionally biased region" description="Acidic residues" evidence="12">
    <location>
        <begin position="286"/>
        <end position="303"/>
    </location>
</feature>
<dbReference type="GO" id="GO:0005654">
    <property type="term" value="C:nucleoplasm"/>
    <property type="evidence" value="ECO:0007669"/>
    <property type="project" value="TreeGrafter"/>
</dbReference>
<dbReference type="SMART" id="SM00692">
    <property type="entry name" value="DM3"/>
    <property type="match status" value="1"/>
</dbReference>
<feature type="compositionally biased region" description="Acidic residues" evidence="12">
    <location>
        <begin position="319"/>
        <end position="335"/>
    </location>
</feature>
<organism evidence="15 16">
    <name type="scientific">Xyrichtys novacula</name>
    <name type="common">Pearly razorfish</name>
    <name type="synonym">Hemipteronotus novacula</name>
    <dbReference type="NCBI Taxonomy" id="13765"/>
    <lineage>
        <taxon>Eukaryota</taxon>
        <taxon>Metazoa</taxon>
        <taxon>Chordata</taxon>
        <taxon>Craniata</taxon>
        <taxon>Vertebrata</taxon>
        <taxon>Euteleostomi</taxon>
        <taxon>Actinopterygii</taxon>
        <taxon>Neopterygii</taxon>
        <taxon>Teleostei</taxon>
        <taxon>Neoteleostei</taxon>
        <taxon>Acanthomorphata</taxon>
        <taxon>Eupercaria</taxon>
        <taxon>Labriformes</taxon>
        <taxon>Labridae</taxon>
        <taxon>Xyrichtys</taxon>
    </lineage>
</organism>
<evidence type="ECO:0000256" key="7">
    <source>
        <dbReference type="ARBA" id="ARBA00023125"/>
    </source>
</evidence>
<feature type="region of interest" description="Disordered" evidence="12">
    <location>
        <begin position="286"/>
        <end position="338"/>
    </location>
</feature>
<dbReference type="InterPro" id="IPR006612">
    <property type="entry name" value="THAP_Znf"/>
</dbReference>
<dbReference type="SUPFAM" id="SSF57716">
    <property type="entry name" value="Glucocorticoid receptor-like (DNA-binding domain)"/>
    <property type="match status" value="1"/>
</dbReference>
<dbReference type="GO" id="GO:0000978">
    <property type="term" value="F:RNA polymerase II cis-regulatory region sequence-specific DNA binding"/>
    <property type="evidence" value="ECO:0007669"/>
    <property type="project" value="TreeGrafter"/>
</dbReference>
<feature type="compositionally biased region" description="Basic residues" evidence="12">
    <location>
        <begin position="664"/>
        <end position="674"/>
    </location>
</feature>
<keyword evidence="16" id="KW-1185">Reference proteome</keyword>
<evidence type="ECO:0000256" key="12">
    <source>
        <dbReference type="SAM" id="MobiDB-lite"/>
    </source>
</evidence>
<evidence type="ECO:0000313" key="16">
    <source>
        <dbReference type="Proteomes" id="UP001178508"/>
    </source>
</evidence>
<feature type="domain" description="C2H2-type" evidence="13">
    <location>
        <begin position="370"/>
        <end position="397"/>
    </location>
</feature>
<dbReference type="Pfam" id="PF05485">
    <property type="entry name" value="THAP"/>
    <property type="match status" value="1"/>
</dbReference>
<dbReference type="PROSITE" id="PS50157">
    <property type="entry name" value="ZINC_FINGER_C2H2_2"/>
    <property type="match status" value="5"/>
</dbReference>
<dbReference type="AlphaFoldDB" id="A0AAV1GFB8"/>
<dbReference type="Gene3D" id="3.30.160.60">
    <property type="entry name" value="Classic Zinc Finger"/>
    <property type="match status" value="5"/>
</dbReference>
<keyword evidence="6" id="KW-0805">Transcription regulation</keyword>
<feature type="domain" description="C2H2-type" evidence="13">
    <location>
        <begin position="483"/>
        <end position="510"/>
    </location>
</feature>
<dbReference type="GO" id="GO:0001227">
    <property type="term" value="F:DNA-binding transcription repressor activity, RNA polymerase II-specific"/>
    <property type="evidence" value="ECO:0007669"/>
    <property type="project" value="TreeGrafter"/>
</dbReference>
<feature type="region of interest" description="Disordered" evidence="12">
    <location>
        <begin position="643"/>
        <end position="688"/>
    </location>
</feature>
<dbReference type="SMART" id="SM00980">
    <property type="entry name" value="THAP"/>
    <property type="match status" value="1"/>
</dbReference>
<sequence length="688" mass="77894">MCSVVGCDSWVRSAKRFQLPEDPERRLEWVRFLASVNKQRFKESSWTDITVCIEHFRDDCFEDHSGVTEKEQLKLKPSAVPSLCVKAETDEPEPHLESPKRGESAETMELACEDDDDSPCNSPPSSSEESGRNPMASLGNLVQRVSSSAAESNAFVSADAQMQPKPFNFDLIREKAARLQMKGKYVVHEKQLLQLFQSNCPSCGCKLLMEKITYGLLIVLNQKCPQCEYTHQWKSQIDADVPAEEDRQLAEYIEVTPGTQQVGPTGDSQSSLAEVPEIVAVIDEESDHLEESDESCDQDDNDSDKDWRPNDDSPLAVGESEEESEDGEESEEDGDGYPSLTAKYSQLCTDCGKFFNKLKPHTCEHKTKPFACNICGKRFETDHALGRHSKIHDANYEHRCKFCHVSFKTKSDKFAHEHTHMTEGKPYKCPDCSERFGTNQERRAHIQEHRGPPQLKCDFCGIEFCWPLALRRHLAVHTGEKPHKCSVCQRGFNQASHLKSHMRLHTGERPFKCEYCDKRFNHNVSLKSHVQRYHASGFKSEQNSGNESAFDAQEDQKKTVAELGLGDLYVNQDTETEVAYKPKYKKKSTGRPVGRPKSDEANPKTSKQRLKRRYCNEEGEDELYDFNMALDLAGDREKGAETVIKKIAGRGRPKKSDSENRGKGSGKRRGRPRKNPPVCVQGQTEPKD</sequence>
<dbReference type="Pfam" id="PF00096">
    <property type="entry name" value="zf-C2H2"/>
    <property type="match status" value="4"/>
</dbReference>
<reference evidence="15" key="1">
    <citation type="submission" date="2023-08" db="EMBL/GenBank/DDBJ databases">
        <authorList>
            <person name="Alioto T."/>
            <person name="Alioto T."/>
            <person name="Gomez Garrido J."/>
        </authorList>
    </citation>
    <scope>NUCLEOTIDE SEQUENCE</scope>
</reference>
<evidence type="ECO:0000256" key="3">
    <source>
        <dbReference type="ARBA" id="ARBA00022737"/>
    </source>
</evidence>